<name>A0A8K0TPU0_9PEZI</name>
<gene>
    <name evidence="3" type="ORF">B0T11DRAFT_278373</name>
</gene>
<keyword evidence="2" id="KW-0732">Signal</keyword>
<feature type="compositionally biased region" description="Basic and acidic residues" evidence="1">
    <location>
        <begin position="129"/>
        <end position="139"/>
    </location>
</feature>
<sequence length="182" mass="20120">MSLSPCACCLLLAAVPQTFSSSLARHASFSNKLKKTPNEPRSSHARGSSSQGTRRPPGRGAGDISPLPVFPSFYSTRRKQPETRNQRVRKKSQKAAPADEPIRAAAPSLKVWLAARKIRRQRKRRQRAVRPERENRGELELGLDWTGSTESAAHMPDRPRPPYSTSAETLVDDSSELSFASS</sequence>
<comment type="caution">
    <text evidence="3">The sequence shown here is derived from an EMBL/GenBank/DDBJ whole genome shotgun (WGS) entry which is preliminary data.</text>
</comment>
<keyword evidence="4" id="KW-1185">Reference proteome</keyword>
<dbReference type="AlphaFoldDB" id="A0A8K0TPU0"/>
<dbReference type="EMBL" id="JAGPXD010000002">
    <property type="protein sequence ID" value="KAH7369175.1"/>
    <property type="molecule type" value="Genomic_DNA"/>
</dbReference>
<evidence type="ECO:0000256" key="1">
    <source>
        <dbReference type="SAM" id="MobiDB-lite"/>
    </source>
</evidence>
<accession>A0A8K0TPU0</accession>
<feature type="signal peptide" evidence="2">
    <location>
        <begin position="1"/>
        <end position="20"/>
    </location>
</feature>
<feature type="chain" id="PRO_5035425196" evidence="2">
    <location>
        <begin position="21"/>
        <end position="182"/>
    </location>
</feature>
<dbReference type="Proteomes" id="UP000813385">
    <property type="component" value="Unassembled WGS sequence"/>
</dbReference>
<feature type="region of interest" description="Disordered" evidence="1">
    <location>
        <begin position="119"/>
        <end position="182"/>
    </location>
</feature>
<proteinExistence type="predicted"/>
<feature type="region of interest" description="Disordered" evidence="1">
    <location>
        <begin position="30"/>
        <end position="106"/>
    </location>
</feature>
<feature type="compositionally biased region" description="Basic residues" evidence="1">
    <location>
        <begin position="119"/>
        <end position="128"/>
    </location>
</feature>
<evidence type="ECO:0000313" key="3">
    <source>
        <dbReference type="EMBL" id="KAH7369175.1"/>
    </source>
</evidence>
<organism evidence="3 4">
    <name type="scientific">Plectosphaerella cucumerina</name>
    <dbReference type="NCBI Taxonomy" id="40658"/>
    <lineage>
        <taxon>Eukaryota</taxon>
        <taxon>Fungi</taxon>
        <taxon>Dikarya</taxon>
        <taxon>Ascomycota</taxon>
        <taxon>Pezizomycotina</taxon>
        <taxon>Sordariomycetes</taxon>
        <taxon>Hypocreomycetidae</taxon>
        <taxon>Glomerellales</taxon>
        <taxon>Plectosphaerellaceae</taxon>
        <taxon>Plectosphaerella</taxon>
    </lineage>
</organism>
<feature type="compositionally biased region" description="Low complexity" evidence="1">
    <location>
        <begin position="95"/>
        <end position="106"/>
    </location>
</feature>
<reference evidence="3" key="1">
    <citation type="journal article" date="2021" name="Nat. Commun.">
        <title>Genetic determinants of endophytism in the Arabidopsis root mycobiome.</title>
        <authorList>
            <person name="Mesny F."/>
            <person name="Miyauchi S."/>
            <person name="Thiergart T."/>
            <person name="Pickel B."/>
            <person name="Atanasova L."/>
            <person name="Karlsson M."/>
            <person name="Huettel B."/>
            <person name="Barry K.W."/>
            <person name="Haridas S."/>
            <person name="Chen C."/>
            <person name="Bauer D."/>
            <person name="Andreopoulos W."/>
            <person name="Pangilinan J."/>
            <person name="LaButti K."/>
            <person name="Riley R."/>
            <person name="Lipzen A."/>
            <person name="Clum A."/>
            <person name="Drula E."/>
            <person name="Henrissat B."/>
            <person name="Kohler A."/>
            <person name="Grigoriev I.V."/>
            <person name="Martin F.M."/>
            <person name="Hacquard S."/>
        </authorList>
    </citation>
    <scope>NUCLEOTIDE SEQUENCE</scope>
    <source>
        <strain evidence="3">MPI-CAGE-AT-0016</strain>
    </source>
</reference>
<evidence type="ECO:0000313" key="4">
    <source>
        <dbReference type="Proteomes" id="UP000813385"/>
    </source>
</evidence>
<evidence type="ECO:0000256" key="2">
    <source>
        <dbReference type="SAM" id="SignalP"/>
    </source>
</evidence>
<protein>
    <submittedName>
        <fullName evidence="3">Uncharacterized protein</fullName>
    </submittedName>
</protein>